<feature type="signal peptide" evidence="1">
    <location>
        <begin position="1"/>
        <end position="18"/>
    </location>
</feature>
<evidence type="ECO:0000313" key="3">
    <source>
        <dbReference type="Proteomes" id="UP000269539"/>
    </source>
</evidence>
<evidence type="ECO:0000256" key="1">
    <source>
        <dbReference type="SAM" id="SignalP"/>
    </source>
</evidence>
<sequence>MKTAGLVLLLFVLQHGWAPQLALFRLEFGAAGTVIGFGTAGTSKYFTKKAAAAAAARAAALPPTLPPLELGSNFRQAMELTRFGGRPSKRHPLKRGLEERAVSVEQEWDQYFHNDFTEKLIRDSNVSEGVFLGYNDDAHQLSRRDGVHPLAPRF</sequence>
<proteinExistence type="predicted"/>
<accession>A0A3M7G4S8</accession>
<dbReference type="AlphaFoldDB" id="A0A3M7G4S8"/>
<dbReference type="EMBL" id="QWIO01000488">
    <property type="protein sequence ID" value="RMY95624.1"/>
    <property type="molecule type" value="Genomic_DNA"/>
</dbReference>
<protein>
    <submittedName>
        <fullName evidence="2">Uncharacterized protein</fullName>
    </submittedName>
</protein>
<organism evidence="2 3">
    <name type="scientific">Hortaea werneckii</name>
    <name type="common">Black yeast</name>
    <name type="synonym">Cladosporium werneckii</name>
    <dbReference type="NCBI Taxonomy" id="91943"/>
    <lineage>
        <taxon>Eukaryota</taxon>
        <taxon>Fungi</taxon>
        <taxon>Dikarya</taxon>
        <taxon>Ascomycota</taxon>
        <taxon>Pezizomycotina</taxon>
        <taxon>Dothideomycetes</taxon>
        <taxon>Dothideomycetidae</taxon>
        <taxon>Mycosphaerellales</taxon>
        <taxon>Teratosphaeriaceae</taxon>
        <taxon>Hortaea</taxon>
    </lineage>
</organism>
<dbReference type="OrthoDB" id="3932645at2759"/>
<reference evidence="2 3" key="1">
    <citation type="journal article" date="2018" name="BMC Genomics">
        <title>Genomic evidence for intraspecific hybridization in a clonal and extremely halotolerant yeast.</title>
        <authorList>
            <person name="Gostincar C."/>
            <person name="Stajich J.E."/>
            <person name="Zupancic J."/>
            <person name="Zalar P."/>
            <person name="Gunde-Cimerman N."/>
        </authorList>
    </citation>
    <scope>NUCLEOTIDE SEQUENCE [LARGE SCALE GENOMIC DNA]</scope>
    <source>
        <strain evidence="2 3">EXF-10513</strain>
    </source>
</reference>
<comment type="caution">
    <text evidence="2">The sequence shown here is derived from an EMBL/GenBank/DDBJ whole genome shotgun (WGS) entry which is preliminary data.</text>
</comment>
<gene>
    <name evidence="2" type="ORF">D0864_05307</name>
</gene>
<dbReference type="Proteomes" id="UP000269539">
    <property type="component" value="Unassembled WGS sequence"/>
</dbReference>
<evidence type="ECO:0000313" key="2">
    <source>
        <dbReference type="EMBL" id="RMY95624.1"/>
    </source>
</evidence>
<name>A0A3M7G4S8_HORWE</name>
<keyword evidence="1" id="KW-0732">Signal</keyword>
<feature type="chain" id="PRO_5018284693" evidence="1">
    <location>
        <begin position="19"/>
        <end position="154"/>
    </location>
</feature>